<gene>
    <name evidence="1" type="ORF">LNINA_LOCUS3666</name>
</gene>
<reference evidence="1 2" key="1">
    <citation type="submission" date="2023-11" db="EMBL/GenBank/DDBJ databases">
        <authorList>
            <person name="Okamura Y."/>
        </authorList>
    </citation>
    <scope>NUCLEOTIDE SEQUENCE [LARGE SCALE GENOMIC DNA]</scope>
</reference>
<dbReference type="EMBL" id="CAVLEF010000005">
    <property type="protein sequence ID" value="CAK1543876.1"/>
    <property type="molecule type" value="Genomic_DNA"/>
</dbReference>
<proteinExistence type="predicted"/>
<dbReference type="Proteomes" id="UP001497472">
    <property type="component" value="Unassembled WGS sequence"/>
</dbReference>
<comment type="caution">
    <text evidence="1">The sequence shown here is derived from an EMBL/GenBank/DDBJ whole genome shotgun (WGS) entry which is preliminary data.</text>
</comment>
<sequence>MGIKKRWRCSTHVSRGCKALCYTVQGAVIAVNGCHNHKPKAESLEYIVIPSGRGRGILILFNGYTYASRGSLYTAYCSKRDTGCQARIKFSRDGQKRILLYESRIYCHDHPPPDYIVTKNGEYVKA</sequence>
<protein>
    <recommendedName>
        <fullName evidence="3">Modifier of mdg4</fullName>
    </recommendedName>
</protein>
<organism evidence="1 2">
    <name type="scientific">Leptosia nina</name>
    <dbReference type="NCBI Taxonomy" id="320188"/>
    <lineage>
        <taxon>Eukaryota</taxon>
        <taxon>Metazoa</taxon>
        <taxon>Ecdysozoa</taxon>
        <taxon>Arthropoda</taxon>
        <taxon>Hexapoda</taxon>
        <taxon>Insecta</taxon>
        <taxon>Pterygota</taxon>
        <taxon>Neoptera</taxon>
        <taxon>Endopterygota</taxon>
        <taxon>Lepidoptera</taxon>
        <taxon>Glossata</taxon>
        <taxon>Ditrysia</taxon>
        <taxon>Papilionoidea</taxon>
        <taxon>Pieridae</taxon>
        <taxon>Pierinae</taxon>
        <taxon>Leptosia</taxon>
    </lineage>
</organism>
<name>A0AAV1J634_9NEOP</name>
<dbReference type="AlphaFoldDB" id="A0AAV1J634"/>
<evidence type="ECO:0000313" key="1">
    <source>
        <dbReference type="EMBL" id="CAK1543876.1"/>
    </source>
</evidence>
<accession>A0AAV1J634</accession>
<keyword evidence="2" id="KW-1185">Reference proteome</keyword>
<evidence type="ECO:0008006" key="3">
    <source>
        <dbReference type="Google" id="ProtNLM"/>
    </source>
</evidence>
<dbReference type="Gene3D" id="2.20.25.240">
    <property type="match status" value="2"/>
</dbReference>
<evidence type="ECO:0000313" key="2">
    <source>
        <dbReference type="Proteomes" id="UP001497472"/>
    </source>
</evidence>